<evidence type="ECO:0000256" key="3">
    <source>
        <dbReference type="ARBA" id="ARBA00022989"/>
    </source>
</evidence>
<dbReference type="eggNOG" id="ENOG502RYDA">
    <property type="taxonomic scope" value="Eukaryota"/>
</dbReference>
<proteinExistence type="predicted"/>
<feature type="transmembrane region" description="Helical" evidence="5">
    <location>
        <begin position="101"/>
        <end position="122"/>
    </location>
</feature>
<dbReference type="OrthoDB" id="1712901at2759"/>
<dbReference type="InterPro" id="IPR018499">
    <property type="entry name" value="Tetraspanin/Peripherin"/>
</dbReference>
<evidence type="ECO:0000256" key="2">
    <source>
        <dbReference type="ARBA" id="ARBA00022692"/>
    </source>
</evidence>
<dbReference type="Gramene" id="KJB69491">
    <property type="protein sequence ID" value="KJB69491"/>
    <property type="gene ID" value="B456_011G026600"/>
</dbReference>
<dbReference type="OMA" id="TQGCCIL"/>
<keyword evidence="2 5" id="KW-0812">Transmembrane</keyword>
<dbReference type="Pfam" id="PF00335">
    <property type="entry name" value="Tetraspanin"/>
    <property type="match status" value="1"/>
</dbReference>
<evidence type="ECO:0000256" key="1">
    <source>
        <dbReference type="ARBA" id="ARBA00004141"/>
    </source>
</evidence>
<keyword evidence="7" id="KW-1185">Reference proteome</keyword>
<gene>
    <name evidence="6" type="ORF">B456_011G026600</name>
</gene>
<evidence type="ECO:0000313" key="7">
    <source>
        <dbReference type="Proteomes" id="UP000032304"/>
    </source>
</evidence>
<comment type="subcellular location">
    <subcellularLocation>
        <location evidence="1">Membrane</location>
        <topology evidence="1">Multi-pass membrane protein</topology>
    </subcellularLocation>
</comment>
<dbReference type="GO" id="GO:0016020">
    <property type="term" value="C:membrane"/>
    <property type="evidence" value="ECO:0007669"/>
    <property type="project" value="UniProtKB-SubCell"/>
</dbReference>
<protein>
    <recommendedName>
        <fullName evidence="8">Tetraspanin-19-like</fullName>
    </recommendedName>
</protein>
<dbReference type="AlphaFoldDB" id="A0A0D2UN58"/>
<dbReference type="Proteomes" id="UP000032304">
    <property type="component" value="Chromosome 11"/>
</dbReference>
<evidence type="ECO:0008006" key="8">
    <source>
        <dbReference type="Google" id="ProtNLM"/>
    </source>
</evidence>
<evidence type="ECO:0000256" key="4">
    <source>
        <dbReference type="ARBA" id="ARBA00023136"/>
    </source>
</evidence>
<dbReference type="STRING" id="29730.A0A0D2UN58"/>
<organism evidence="6 7">
    <name type="scientific">Gossypium raimondii</name>
    <name type="common">Peruvian cotton</name>
    <name type="synonym">Gossypium klotzschianum subsp. raimondii</name>
    <dbReference type="NCBI Taxonomy" id="29730"/>
    <lineage>
        <taxon>Eukaryota</taxon>
        <taxon>Viridiplantae</taxon>
        <taxon>Streptophyta</taxon>
        <taxon>Embryophyta</taxon>
        <taxon>Tracheophyta</taxon>
        <taxon>Spermatophyta</taxon>
        <taxon>Magnoliopsida</taxon>
        <taxon>eudicotyledons</taxon>
        <taxon>Gunneridae</taxon>
        <taxon>Pentapetalae</taxon>
        <taxon>rosids</taxon>
        <taxon>malvids</taxon>
        <taxon>Malvales</taxon>
        <taxon>Malvaceae</taxon>
        <taxon>Malvoideae</taxon>
        <taxon>Gossypium</taxon>
    </lineage>
</organism>
<evidence type="ECO:0000313" key="6">
    <source>
        <dbReference type="EMBL" id="KJB69491.1"/>
    </source>
</evidence>
<feature type="transmembrane region" description="Helical" evidence="5">
    <location>
        <begin position="171"/>
        <end position="192"/>
    </location>
</feature>
<feature type="transmembrane region" description="Helical" evidence="5">
    <location>
        <begin position="142"/>
        <end position="164"/>
    </location>
</feature>
<name>A0A0D2UN58_GOSRA</name>
<keyword evidence="3 5" id="KW-1133">Transmembrane helix</keyword>
<sequence length="299" mass="34053">MLLDNKYYLKKIISSMRIPIRKETNKKKVTVSLIDKPLPICHTNFSLSYIPKVYSVYLRYPRSSFLLIFQISDHRKKTSSGVFFLLMARIIKSCLQSALKCVNLIMAMVGIAMILYGFWMVRIWQRDMGGSSFDDFNSTAPWFIYTFLGTGITLCLLTCLGHIAADTANGFCLFCYMVIISVLLLVETGIAADVLLNSEWEKDLPEDPTGRFHDFKEFVESNIDIFKWIGFVIFLGQGLSVLSAMALRACGPNQCSNYDSDEEFNQARLPLINNHPQQPAYVIVDPPFANKNEAWNMNK</sequence>
<feature type="transmembrane region" description="Helical" evidence="5">
    <location>
        <begin position="225"/>
        <end position="247"/>
    </location>
</feature>
<dbReference type="EMBL" id="CM001750">
    <property type="protein sequence ID" value="KJB69491.1"/>
    <property type="molecule type" value="Genomic_DNA"/>
</dbReference>
<accession>A0A0D2UN58</accession>
<reference evidence="6 7" key="1">
    <citation type="journal article" date="2012" name="Nature">
        <title>Repeated polyploidization of Gossypium genomes and the evolution of spinnable cotton fibres.</title>
        <authorList>
            <person name="Paterson A.H."/>
            <person name="Wendel J.F."/>
            <person name="Gundlach H."/>
            <person name="Guo H."/>
            <person name="Jenkins J."/>
            <person name="Jin D."/>
            <person name="Llewellyn D."/>
            <person name="Showmaker K.C."/>
            <person name="Shu S."/>
            <person name="Udall J."/>
            <person name="Yoo M.J."/>
            <person name="Byers R."/>
            <person name="Chen W."/>
            <person name="Doron-Faigenboim A."/>
            <person name="Duke M.V."/>
            <person name="Gong L."/>
            <person name="Grimwood J."/>
            <person name="Grover C."/>
            <person name="Grupp K."/>
            <person name="Hu G."/>
            <person name="Lee T.H."/>
            <person name="Li J."/>
            <person name="Lin L."/>
            <person name="Liu T."/>
            <person name="Marler B.S."/>
            <person name="Page J.T."/>
            <person name="Roberts A.W."/>
            <person name="Romanel E."/>
            <person name="Sanders W.S."/>
            <person name="Szadkowski E."/>
            <person name="Tan X."/>
            <person name="Tang H."/>
            <person name="Xu C."/>
            <person name="Wang J."/>
            <person name="Wang Z."/>
            <person name="Zhang D."/>
            <person name="Zhang L."/>
            <person name="Ashrafi H."/>
            <person name="Bedon F."/>
            <person name="Bowers J.E."/>
            <person name="Brubaker C.L."/>
            <person name="Chee P.W."/>
            <person name="Das S."/>
            <person name="Gingle A.R."/>
            <person name="Haigler C.H."/>
            <person name="Harker D."/>
            <person name="Hoffmann L.V."/>
            <person name="Hovav R."/>
            <person name="Jones D.C."/>
            <person name="Lemke C."/>
            <person name="Mansoor S."/>
            <person name="ur Rahman M."/>
            <person name="Rainville L.N."/>
            <person name="Rambani A."/>
            <person name="Reddy U.K."/>
            <person name="Rong J.K."/>
            <person name="Saranga Y."/>
            <person name="Scheffler B.E."/>
            <person name="Scheffler J.A."/>
            <person name="Stelly D.M."/>
            <person name="Triplett B.A."/>
            <person name="Van Deynze A."/>
            <person name="Vaslin M.F."/>
            <person name="Waghmare V.N."/>
            <person name="Walford S.A."/>
            <person name="Wright R.J."/>
            <person name="Zaki E.A."/>
            <person name="Zhang T."/>
            <person name="Dennis E.S."/>
            <person name="Mayer K.F."/>
            <person name="Peterson D.G."/>
            <person name="Rokhsar D.S."/>
            <person name="Wang X."/>
            <person name="Schmutz J."/>
        </authorList>
    </citation>
    <scope>NUCLEOTIDE SEQUENCE [LARGE SCALE GENOMIC DNA]</scope>
</reference>
<keyword evidence="4 5" id="KW-0472">Membrane</keyword>
<evidence type="ECO:0000256" key="5">
    <source>
        <dbReference type="SAM" id="Phobius"/>
    </source>
</evidence>